<reference evidence="1" key="1">
    <citation type="submission" date="2013-12" db="EMBL/GenBank/DDBJ databases">
        <authorList>
            <person name="Linke B."/>
        </authorList>
    </citation>
    <scope>NUCLEOTIDE SEQUENCE [LARGE SCALE GENOMIC DNA]</scope>
    <source>
        <strain evidence="1">CRIB-18</strain>
    </source>
</reference>
<evidence type="ECO:0000313" key="1">
    <source>
        <dbReference type="EMBL" id="CDR34709.1"/>
    </source>
</evidence>
<keyword evidence="2" id="KW-1185">Reference proteome</keyword>
<evidence type="ECO:0000313" key="2">
    <source>
        <dbReference type="Proteomes" id="UP000031552"/>
    </source>
</evidence>
<dbReference type="AlphaFoldDB" id="A0A090E1W8"/>
<comment type="caution">
    <text evidence="1">The sequence shown here is derived from an EMBL/GenBank/DDBJ whole genome shotgun (WGS) entry which is preliminary data.</text>
</comment>
<dbReference type="Proteomes" id="UP000031552">
    <property type="component" value="Unassembled WGS sequence"/>
</dbReference>
<gene>
    <name evidence="1" type="ORF">CSEC_1902</name>
</gene>
<reference evidence="1" key="2">
    <citation type="submission" date="2014-09" db="EMBL/GenBank/DDBJ databases">
        <title>Criblamydia sequanensis harbors a mega-plasmid encoding arsenite resistance.</title>
        <authorList>
            <person name="Bertelli C."/>
            <person name="Goesmann A."/>
            <person name="Greub G."/>
        </authorList>
    </citation>
    <scope>NUCLEOTIDE SEQUENCE [LARGE SCALE GENOMIC DNA]</scope>
    <source>
        <strain evidence="1">CRIB-18</strain>
    </source>
</reference>
<organism evidence="1 2">
    <name type="scientific">Candidatus Criblamydia sequanensis CRIB-18</name>
    <dbReference type="NCBI Taxonomy" id="1437425"/>
    <lineage>
        <taxon>Bacteria</taxon>
        <taxon>Pseudomonadati</taxon>
        <taxon>Chlamydiota</taxon>
        <taxon>Chlamydiia</taxon>
        <taxon>Parachlamydiales</taxon>
        <taxon>Candidatus Criblamydiaceae</taxon>
        <taxon>Candidatus Criblamydia</taxon>
    </lineage>
</organism>
<dbReference type="RefSeq" id="WP_154017681.1">
    <property type="nucleotide sequence ID" value="NZ_CCEJ010000009.1"/>
</dbReference>
<proteinExistence type="predicted"/>
<dbReference type="EMBL" id="CCEJ010000009">
    <property type="protein sequence ID" value="CDR34709.1"/>
    <property type="molecule type" value="Genomic_DNA"/>
</dbReference>
<accession>A0A090E1W8</accession>
<protein>
    <submittedName>
        <fullName evidence="1">Uncharacterized protein</fullName>
    </submittedName>
</protein>
<name>A0A090E1W8_9BACT</name>
<dbReference type="STRING" id="1437425.CSEC_1902"/>
<sequence>MVLEASRDLLKRLLEEPILKSIFIDKNIDYKNISYAIFFKNKKKGFWVCHDLNDWKNQLDMVRLQKGEILYAAEGIEFDSRISFSEKIETLDNLEE</sequence>